<dbReference type="PROSITE" id="PS50966">
    <property type="entry name" value="ZF_SWIM"/>
    <property type="match status" value="1"/>
</dbReference>
<feature type="domain" description="SWIM-type" evidence="2">
    <location>
        <begin position="7"/>
        <end position="47"/>
    </location>
</feature>
<organism evidence="3 4">
    <name type="scientific">Priapulus caudatus</name>
    <name type="common">Priapulid worm</name>
    <dbReference type="NCBI Taxonomy" id="37621"/>
    <lineage>
        <taxon>Eukaryota</taxon>
        <taxon>Metazoa</taxon>
        <taxon>Ecdysozoa</taxon>
        <taxon>Scalidophora</taxon>
        <taxon>Priapulida</taxon>
        <taxon>Priapulimorpha</taxon>
        <taxon>Priapulimorphida</taxon>
        <taxon>Priapulidae</taxon>
        <taxon>Priapulus</taxon>
    </lineage>
</organism>
<evidence type="ECO:0000313" key="4">
    <source>
        <dbReference type="RefSeq" id="XP_014675887.1"/>
    </source>
</evidence>
<keyword evidence="1" id="KW-0862">Zinc</keyword>
<gene>
    <name evidence="4" type="primary">LOC106815876</name>
</gene>
<sequence length="162" mass="18316">MKKTTSYKVDIKLDSNGVVLETQCECAVGQGPSAHCKHVGCTLHALSQFCEVATIITEVTCTQVLQSFHQAKPHKGSPMKMRRLNEVRGKSRSLIYDPRPTTRRDPQQIQQHFRQVVLNYQGKARLPVFQLFAPADITTLGLDHDYMELTMEENFLLTAKLS</sequence>
<evidence type="ECO:0000259" key="2">
    <source>
        <dbReference type="PROSITE" id="PS50966"/>
    </source>
</evidence>
<protein>
    <submittedName>
        <fullName evidence="4">Uncharacterized protein LOC106815876</fullName>
    </submittedName>
</protein>
<name>A0ABM1EUL6_PRICU</name>
<keyword evidence="3" id="KW-1185">Reference proteome</keyword>
<reference evidence="4" key="1">
    <citation type="submission" date="2025-08" db="UniProtKB">
        <authorList>
            <consortium name="RefSeq"/>
        </authorList>
    </citation>
    <scope>IDENTIFICATION</scope>
</reference>
<evidence type="ECO:0000313" key="3">
    <source>
        <dbReference type="Proteomes" id="UP000695022"/>
    </source>
</evidence>
<dbReference type="RefSeq" id="XP_014675887.1">
    <property type="nucleotide sequence ID" value="XM_014820401.1"/>
</dbReference>
<keyword evidence="1" id="KW-0479">Metal-binding</keyword>
<proteinExistence type="predicted"/>
<evidence type="ECO:0000256" key="1">
    <source>
        <dbReference type="PROSITE-ProRule" id="PRU00325"/>
    </source>
</evidence>
<dbReference type="Proteomes" id="UP000695022">
    <property type="component" value="Unplaced"/>
</dbReference>
<keyword evidence="1" id="KW-0863">Zinc-finger</keyword>
<dbReference type="GeneID" id="106815876"/>
<accession>A0ABM1EUL6</accession>
<dbReference type="InterPro" id="IPR007527">
    <property type="entry name" value="Znf_SWIM"/>
</dbReference>